<dbReference type="InterPro" id="IPR002104">
    <property type="entry name" value="Integrase_catalytic"/>
</dbReference>
<dbReference type="GO" id="GO:0003677">
    <property type="term" value="F:DNA binding"/>
    <property type="evidence" value="ECO:0007669"/>
    <property type="project" value="InterPro"/>
</dbReference>
<evidence type="ECO:0000256" key="1">
    <source>
        <dbReference type="ARBA" id="ARBA00023172"/>
    </source>
</evidence>
<geneLocation type="plasmid" evidence="3">
    <name>unnamed2</name>
</geneLocation>
<dbReference type="GO" id="GO:0015074">
    <property type="term" value="P:DNA integration"/>
    <property type="evidence" value="ECO:0007669"/>
    <property type="project" value="InterPro"/>
</dbReference>
<organism evidence="3 4">
    <name type="scientific">Cupriavidus pauculus</name>
    <dbReference type="NCBI Taxonomy" id="82633"/>
    <lineage>
        <taxon>Bacteria</taxon>
        <taxon>Pseudomonadati</taxon>
        <taxon>Pseudomonadota</taxon>
        <taxon>Betaproteobacteria</taxon>
        <taxon>Burkholderiales</taxon>
        <taxon>Burkholderiaceae</taxon>
        <taxon>Cupriavidus</taxon>
    </lineage>
</organism>
<gene>
    <name evidence="3" type="ORF">EHF44_27220</name>
</gene>
<dbReference type="CDD" id="cd00397">
    <property type="entry name" value="DNA_BRE_C"/>
    <property type="match status" value="1"/>
</dbReference>
<dbReference type="InterPro" id="IPR011010">
    <property type="entry name" value="DNA_brk_join_enz"/>
</dbReference>
<dbReference type="Gene3D" id="1.10.443.10">
    <property type="entry name" value="Intergrase catalytic core"/>
    <property type="match status" value="1"/>
</dbReference>
<dbReference type="SUPFAM" id="SSF56349">
    <property type="entry name" value="DNA breaking-rejoining enzymes"/>
    <property type="match status" value="1"/>
</dbReference>
<proteinExistence type="predicted"/>
<protein>
    <submittedName>
        <fullName evidence="3">Site-specific integrase</fullName>
    </submittedName>
</protein>
<dbReference type="InterPro" id="IPR013762">
    <property type="entry name" value="Integrase-like_cat_sf"/>
</dbReference>
<evidence type="ECO:0000259" key="2">
    <source>
        <dbReference type="PROSITE" id="PS51898"/>
    </source>
</evidence>
<name>A0A3G8HA44_9BURK</name>
<reference evidence="4" key="1">
    <citation type="submission" date="2018-11" db="EMBL/GenBank/DDBJ databases">
        <title>FDA dAtabase for Regulatory Grade micrObial Sequences (FDA-ARGOS): Supporting development and validation of Infectious Disease Dx tests.</title>
        <authorList>
            <person name="Goldberg B."/>
            <person name="Campos J."/>
            <person name="Tallon L."/>
            <person name="Sadzewicz L."/>
            <person name="Zhao X."/>
            <person name="Vavikolanu K."/>
            <person name="Mehta A."/>
            <person name="Aluvathingal J."/>
            <person name="Nadendla S."/>
            <person name="Geyer C."/>
            <person name="Nandy P."/>
            <person name="Yan Y."/>
            <person name="Sichtig H."/>
        </authorList>
    </citation>
    <scope>NUCLEOTIDE SEQUENCE [LARGE SCALE GENOMIC DNA]</scope>
    <source>
        <strain evidence="4">FDAARGOS_614</strain>
        <plasmid evidence="4">unnamed2</plasmid>
    </source>
</reference>
<dbReference type="AlphaFoldDB" id="A0A3G8HA44"/>
<evidence type="ECO:0000313" key="3">
    <source>
        <dbReference type="EMBL" id="AZG17343.1"/>
    </source>
</evidence>
<keyword evidence="1" id="KW-0233">DNA recombination</keyword>
<keyword evidence="3" id="KW-0614">Plasmid</keyword>
<feature type="domain" description="Tyr recombinase" evidence="2">
    <location>
        <begin position="119"/>
        <end position="302"/>
    </location>
</feature>
<dbReference type="OrthoDB" id="8956973at2"/>
<dbReference type="GO" id="GO:0006310">
    <property type="term" value="P:DNA recombination"/>
    <property type="evidence" value="ECO:0007669"/>
    <property type="project" value="UniProtKB-KW"/>
</dbReference>
<dbReference type="EMBL" id="CP033971">
    <property type="protein sequence ID" value="AZG17343.1"/>
    <property type="molecule type" value="Genomic_DNA"/>
</dbReference>
<dbReference type="KEGG" id="cpau:EHF44_27220"/>
<sequence length="302" mass="33538">MDRLWLSDPARAYADWQDGEAVGADRRPFSPRSIIQHRAMFDRFHRYLIGRGATVTSFGSDVLDGFWLDGEAVHYSAATRMRYLKLIDRLCRHLVTIGVRDSNPAGELASSHQWPLTDPDVYFLSQEMDLALQEFVQPAPNEDPAKLQKRAIVAFFLGTGVTANEGRGARGRDLHLDAAPPYLHVPARRPKDARTVHVEPFALEPLTAWAAARRKWKAESDLLFALTRAGTPITDMSLGKIVREACHAIGHEADNISPRTLRNTYCRRLLIRGIAAVTVSATLGLVSNRTVARIAATIPVTP</sequence>
<evidence type="ECO:0000313" key="4">
    <source>
        <dbReference type="Proteomes" id="UP000270411"/>
    </source>
</evidence>
<accession>A0A3G8HA44</accession>
<dbReference type="Pfam" id="PF00589">
    <property type="entry name" value="Phage_integrase"/>
    <property type="match status" value="1"/>
</dbReference>
<dbReference type="Proteomes" id="UP000270411">
    <property type="component" value="Plasmid unnamed2"/>
</dbReference>
<dbReference type="PROSITE" id="PS51898">
    <property type="entry name" value="TYR_RECOMBINASE"/>
    <property type="match status" value="1"/>
</dbReference>